<evidence type="ECO:0000313" key="2">
    <source>
        <dbReference type="Proteomes" id="UP000438429"/>
    </source>
</evidence>
<accession>A0A6A4T6S7</accession>
<proteinExistence type="predicted"/>
<dbReference type="Proteomes" id="UP000438429">
    <property type="component" value="Unassembled WGS sequence"/>
</dbReference>
<sequence length="82" mass="9076">MALATTRRSTFSIWSTVRAHGHGEQTPHRPLRHVDASSAHVTAAPDEELLRTTRGAAGPRQSAFPRCWAFVRDTGTRLKQKA</sequence>
<organism evidence="1 2">
    <name type="scientific">Scophthalmus maximus</name>
    <name type="common">Turbot</name>
    <name type="synonym">Psetta maxima</name>
    <dbReference type="NCBI Taxonomy" id="52904"/>
    <lineage>
        <taxon>Eukaryota</taxon>
        <taxon>Metazoa</taxon>
        <taxon>Chordata</taxon>
        <taxon>Craniata</taxon>
        <taxon>Vertebrata</taxon>
        <taxon>Euteleostomi</taxon>
        <taxon>Actinopterygii</taxon>
        <taxon>Neopterygii</taxon>
        <taxon>Teleostei</taxon>
        <taxon>Neoteleostei</taxon>
        <taxon>Acanthomorphata</taxon>
        <taxon>Carangaria</taxon>
        <taxon>Pleuronectiformes</taxon>
        <taxon>Pleuronectoidei</taxon>
        <taxon>Scophthalmidae</taxon>
        <taxon>Scophthalmus</taxon>
    </lineage>
</organism>
<reference evidence="1 2" key="1">
    <citation type="submission" date="2019-06" db="EMBL/GenBank/DDBJ databases">
        <title>Draft genomes of female and male turbot (Scophthalmus maximus).</title>
        <authorList>
            <person name="Xu H."/>
            <person name="Xu X.-W."/>
            <person name="Shao C."/>
            <person name="Chen S."/>
        </authorList>
    </citation>
    <scope>NUCLEOTIDE SEQUENCE [LARGE SCALE GENOMIC DNA]</scope>
    <source>
        <strain evidence="1">Ysfricsl-2016a</strain>
        <tissue evidence="1">Blood</tissue>
    </source>
</reference>
<comment type="caution">
    <text evidence="1">The sequence shown here is derived from an EMBL/GenBank/DDBJ whole genome shotgun (WGS) entry which is preliminary data.</text>
</comment>
<protein>
    <submittedName>
        <fullName evidence="1">Uncharacterized protein</fullName>
    </submittedName>
</protein>
<evidence type="ECO:0000313" key="1">
    <source>
        <dbReference type="EMBL" id="KAF0040579.1"/>
    </source>
</evidence>
<name>A0A6A4T6S7_SCOMX</name>
<gene>
    <name evidence="1" type="ORF">F2P81_006477</name>
</gene>
<dbReference type="AlphaFoldDB" id="A0A6A4T6S7"/>
<dbReference type="EMBL" id="VEVO01000006">
    <property type="protein sequence ID" value="KAF0040579.1"/>
    <property type="molecule type" value="Genomic_DNA"/>
</dbReference>